<evidence type="ECO:0000256" key="1">
    <source>
        <dbReference type="SAM" id="Phobius"/>
    </source>
</evidence>
<feature type="transmembrane region" description="Helical" evidence="1">
    <location>
        <begin position="79"/>
        <end position="99"/>
    </location>
</feature>
<comment type="caution">
    <text evidence="2">The sequence shown here is derived from an EMBL/GenBank/DDBJ whole genome shotgun (WGS) entry which is preliminary data.</text>
</comment>
<sequence length="104" mass="11344">MLKPLLFLVELARILGILVLGGTLLWMVELTVYNQVGLDGPSYAGVAAIANLLLVFVLYRNVLQFNGWYKSERAAKLPYAATLSILVLSGILLIVIPMVTEIGL</sequence>
<keyword evidence="1" id="KW-1133">Transmembrane helix</keyword>
<reference evidence="3" key="1">
    <citation type="journal article" date="2019" name="Int. J. Syst. Evol. Microbiol.">
        <title>The Global Catalogue of Microorganisms (GCM) 10K type strain sequencing project: providing services to taxonomists for standard genome sequencing and annotation.</title>
        <authorList>
            <consortium name="The Broad Institute Genomics Platform"/>
            <consortium name="The Broad Institute Genome Sequencing Center for Infectious Disease"/>
            <person name="Wu L."/>
            <person name="Ma J."/>
        </authorList>
    </citation>
    <scope>NUCLEOTIDE SEQUENCE [LARGE SCALE GENOMIC DNA]</scope>
    <source>
        <strain evidence="3">CCUG 57263</strain>
    </source>
</reference>
<feature type="transmembrane region" description="Helical" evidence="1">
    <location>
        <begin position="40"/>
        <end position="59"/>
    </location>
</feature>
<name>A0ABW3D3K5_9BACL</name>
<feature type="transmembrane region" description="Helical" evidence="1">
    <location>
        <begin position="7"/>
        <end position="28"/>
    </location>
</feature>
<accession>A0ABW3D3K5</accession>
<protein>
    <submittedName>
        <fullName evidence="2">Uncharacterized protein</fullName>
    </submittedName>
</protein>
<keyword evidence="1" id="KW-0472">Membrane</keyword>
<evidence type="ECO:0000313" key="2">
    <source>
        <dbReference type="EMBL" id="MFD0867895.1"/>
    </source>
</evidence>
<gene>
    <name evidence="2" type="ORF">ACFQ03_01860</name>
</gene>
<organism evidence="2 3">
    <name type="scientific">Paenibacillus residui</name>
    <dbReference type="NCBI Taxonomy" id="629724"/>
    <lineage>
        <taxon>Bacteria</taxon>
        <taxon>Bacillati</taxon>
        <taxon>Bacillota</taxon>
        <taxon>Bacilli</taxon>
        <taxon>Bacillales</taxon>
        <taxon>Paenibacillaceae</taxon>
        <taxon>Paenibacillus</taxon>
    </lineage>
</organism>
<dbReference type="Proteomes" id="UP001597120">
    <property type="component" value="Unassembled WGS sequence"/>
</dbReference>
<evidence type="ECO:0000313" key="3">
    <source>
        <dbReference type="Proteomes" id="UP001597120"/>
    </source>
</evidence>
<dbReference type="EMBL" id="JBHTIU010000006">
    <property type="protein sequence ID" value="MFD0867895.1"/>
    <property type="molecule type" value="Genomic_DNA"/>
</dbReference>
<keyword evidence="3" id="KW-1185">Reference proteome</keyword>
<proteinExistence type="predicted"/>
<keyword evidence="1" id="KW-0812">Transmembrane</keyword>
<dbReference type="RefSeq" id="WP_144938888.1">
    <property type="nucleotide sequence ID" value="NZ_JBHTIU010000006.1"/>
</dbReference>